<evidence type="ECO:0000313" key="2">
    <source>
        <dbReference type="Proteomes" id="UP001060215"/>
    </source>
</evidence>
<organism evidence="1 2">
    <name type="scientific">Camellia lanceoleosa</name>
    <dbReference type="NCBI Taxonomy" id="1840588"/>
    <lineage>
        <taxon>Eukaryota</taxon>
        <taxon>Viridiplantae</taxon>
        <taxon>Streptophyta</taxon>
        <taxon>Embryophyta</taxon>
        <taxon>Tracheophyta</taxon>
        <taxon>Spermatophyta</taxon>
        <taxon>Magnoliopsida</taxon>
        <taxon>eudicotyledons</taxon>
        <taxon>Gunneridae</taxon>
        <taxon>Pentapetalae</taxon>
        <taxon>asterids</taxon>
        <taxon>Ericales</taxon>
        <taxon>Theaceae</taxon>
        <taxon>Camellia</taxon>
    </lineage>
</organism>
<gene>
    <name evidence="1" type="ORF">LOK49_LG13G01441</name>
</gene>
<sequence length="167" mass="18279">MGSSSSIRAFGAFLYRFSNGRSCKIAGRKGAQDARKAKLYAKIGKEVVSAVKKGSKVQFYYYLRAHYNVILKSIEVGDAVLQLPSNGFDTHSGKSMIMESGATLAYLGDELFNPLMKKILVAQPNLKLLRVQQQFTCFKFSGSACTTSTCSFDWTKCKSIGSFPPGS</sequence>
<dbReference type="Proteomes" id="UP001060215">
    <property type="component" value="Chromosome 14"/>
</dbReference>
<keyword evidence="2" id="KW-1185">Reference proteome</keyword>
<comment type="caution">
    <text evidence="1">The sequence shown here is derived from an EMBL/GenBank/DDBJ whole genome shotgun (WGS) entry which is preliminary data.</text>
</comment>
<proteinExistence type="predicted"/>
<reference evidence="1 2" key="1">
    <citation type="journal article" date="2022" name="Plant J.">
        <title>Chromosome-level genome of Camellia lanceoleosa provides a valuable resource for understanding genome evolution and self-incompatibility.</title>
        <authorList>
            <person name="Gong W."/>
            <person name="Xiao S."/>
            <person name="Wang L."/>
            <person name="Liao Z."/>
            <person name="Chang Y."/>
            <person name="Mo W."/>
            <person name="Hu G."/>
            <person name="Li W."/>
            <person name="Zhao G."/>
            <person name="Zhu H."/>
            <person name="Hu X."/>
            <person name="Ji K."/>
            <person name="Xiang X."/>
            <person name="Song Q."/>
            <person name="Yuan D."/>
            <person name="Jin S."/>
            <person name="Zhang L."/>
        </authorList>
    </citation>
    <scope>NUCLEOTIDE SEQUENCE [LARGE SCALE GENOMIC DNA]</scope>
    <source>
        <strain evidence="1">SQ_2022a</strain>
    </source>
</reference>
<accession>A0ACC0FLJ1</accession>
<protein>
    <submittedName>
        <fullName evidence="1">Transcriptional regulatory protein</fullName>
    </submittedName>
</protein>
<name>A0ACC0FLJ1_9ERIC</name>
<dbReference type="EMBL" id="CM045771">
    <property type="protein sequence ID" value="KAI7989698.1"/>
    <property type="molecule type" value="Genomic_DNA"/>
</dbReference>
<evidence type="ECO:0000313" key="1">
    <source>
        <dbReference type="EMBL" id="KAI7989698.1"/>
    </source>
</evidence>